<feature type="compositionally biased region" description="Polar residues" evidence="1">
    <location>
        <begin position="8"/>
        <end position="20"/>
    </location>
</feature>
<feature type="non-terminal residue" evidence="2">
    <location>
        <position position="1"/>
    </location>
</feature>
<evidence type="ECO:0000256" key="1">
    <source>
        <dbReference type="SAM" id="MobiDB-lite"/>
    </source>
</evidence>
<name>A0A6J4JFT7_9CHLR</name>
<gene>
    <name evidence="2" type="ORF">AVDCRST_MAG26-3164</name>
</gene>
<feature type="region of interest" description="Disordered" evidence="1">
    <location>
        <begin position="1"/>
        <end position="32"/>
    </location>
</feature>
<dbReference type="EMBL" id="CADCTK010000733">
    <property type="protein sequence ID" value="CAA9277821.1"/>
    <property type="molecule type" value="Genomic_DNA"/>
</dbReference>
<protein>
    <submittedName>
        <fullName evidence="2">Uncharacterized protein</fullName>
    </submittedName>
</protein>
<reference evidence="2" key="1">
    <citation type="submission" date="2020-02" db="EMBL/GenBank/DDBJ databases">
        <authorList>
            <person name="Meier V. D."/>
        </authorList>
    </citation>
    <scope>NUCLEOTIDE SEQUENCE</scope>
    <source>
        <strain evidence="2">AVDCRST_MAG26</strain>
    </source>
</reference>
<sequence>CPLAACTRRNTTHIPRSQQAARRDGQCTKQHRPGRRCFQTFWSGSKQTLQTRSGGHTSAAG</sequence>
<dbReference type="AlphaFoldDB" id="A0A6J4JFT7"/>
<feature type="non-terminal residue" evidence="2">
    <location>
        <position position="61"/>
    </location>
</feature>
<organism evidence="2">
    <name type="scientific">uncultured Chloroflexia bacterium</name>
    <dbReference type="NCBI Taxonomy" id="1672391"/>
    <lineage>
        <taxon>Bacteria</taxon>
        <taxon>Bacillati</taxon>
        <taxon>Chloroflexota</taxon>
        <taxon>Chloroflexia</taxon>
        <taxon>environmental samples</taxon>
    </lineage>
</organism>
<proteinExistence type="predicted"/>
<accession>A0A6J4JFT7</accession>
<evidence type="ECO:0000313" key="2">
    <source>
        <dbReference type="EMBL" id="CAA9277821.1"/>
    </source>
</evidence>